<reference evidence="1" key="1">
    <citation type="journal article" date="2020" name="New Phytol.">
        <title>Comparative genomics reveals dynamic genome evolution in host specialist ectomycorrhizal fungi.</title>
        <authorList>
            <person name="Lofgren L.A."/>
            <person name="Nguyen N.H."/>
            <person name="Vilgalys R."/>
            <person name="Ruytinx J."/>
            <person name="Liao H.L."/>
            <person name="Branco S."/>
            <person name="Kuo A."/>
            <person name="LaButti K."/>
            <person name="Lipzen A."/>
            <person name="Andreopoulos W."/>
            <person name="Pangilinan J."/>
            <person name="Riley R."/>
            <person name="Hundley H."/>
            <person name="Na H."/>
            <person name="Barry K."/>
            <person name="Grigoriev I.V."/>
            <person name="Stajich J.E."/>
            <person name="Kennedy P.G."/>
        </authorList>
    </citation>
    <scope>NUCLEOTIDE SEQUENCE</scope>
    <source>
        <strain evidence="1">FC423</strain>
    </source>
</reference>
<dbReference type="AlphaFoldDB" id="A0A9P7JUE2"/>
<dbReference type="GeneID" id="64695931"/>
<organism evidence="1 2">
    <name type="scientific">Suillus discolor</name>
    <dbReference type="NCBI Taxonomy" id="1912936"/>
    <lineage>
        <taxon>Eukaryota</taxon>
        <taxon>Fungi</taxon>
        <taxon>Dikarya</taxon>
        <taxon>Basidiomycota</taxon>
        <taxon>Agaricomycotina</taxon>
        <taxon>Agaricomycetes</taxon>
        <taxon>Agaricomycetidae</taxon>
        <taxon>Boletales</taxon>
        <taxon>Suillineae</taxon>
        <taxon>Suillaceae</taxon>
        <taxon>Suillus</taxon>
    </lineage>
</organism>
<name>A0A9P7JUE2_9AGAM</name>
<dbReference type="EMBL" id="JABBWM010000027">
    <property type="protein sequence ID" value="KAG2108383.1"/>
    <property type="molecule type" value="Genomic_DNA"/>
</dbReference>
<dbReference type="RefSeq" id="XP_041292828.1">
    <property type="nucleotide sequence ID" value="XM_041433672.1"/>
</dbReference>
<dbReference type="Proteomes" id="UP000823399">
    <property type="component" value="Unassembled WGS sequence"/>
</dbReference>
<accession>A0A9P7JUE2</accession>
<evidence type="ECO:0000313" key="2">
    <source>
        <dbReference type="Proteomes" id="UP000823399"/>
    </source>
</evidence>
<gene>
    <name evidence="1" type="ORF">F5147DRAFT_652764</name>
</gene>
<evidence type="ECO:0000313" key="1">
    <source>
        <dbReference type="EMBL" id="KAG2108383.1"/>
    </source>
</evidence>
<dbReference type="OrthoDB" id="2692908at2759"/>
<protein>
    <submittedName>
        <fullName evidence="1">Uncharacterized protein</fullName>
    </submittedName>
</protein>
<sequence>MAFELEGLAISQLSYAEDEFIDLAIAGLASQAEKRTSSKKYGPWAAGWVHRVDHYCKPWMGLGSYDGAPCYTGRCCMIELLYAFSTGNNQFGEEEVLSVVFGTILAVMGEGDRNTDRTYTLPCMSNSAIRTVCHCVAMLQLEISTRSQGVPLFQSPFDEITWWLDNLSTSHPDLSMFAKQAHILKQALYDLHIIQLPVHQLSHTKRIYHVGDVCNASRSPPTIYPKEQGSELEDECAKDLKEDENDDDSEVDHETGKQLMIRKYSISTDSSPVLLCLGDADKVLSV</sequence>
<comment type="caution">
    <text evidence="1">The sequence shown here is derived from an EMBL/GenBank/DDBJ whole genome shotgun (WGS) entry which is preliminary data.</text>
</comment>
<proteinExistence type="predicted"/>
<keyword evidence="2" id="KW-1185">Reference proteome</keyword>